<dbReference type="PANTHER" id="PTHR43685">
    <property type="entry name" value="GLYCOSYLTRANSFERASE"/>
    <property type="match status" value="1"/>
</dbReference>
<dbReference type="InterPro" id="IPR027791">
    <property type="entry name" value="Galactosyl_T_C"/>
</dbReference>
<dbReference type="Pfam" id="PF02709">
    <property type="entry name" value="Glyco_transf_7C"/>
    <property type="match status" value="1"/>
</dbReference>
<dbReference type="PANTHER" id="PTHR43685:SF3">
    <property type="entry name" value="SLR2126 PROTEIN"/>
    <property type="match status" value="1"/>
</dbReference>
<dbReference type="InterPro" id="IPR029044">
    <property type="entry name" value="Nucleotide-diphossugar_trans"/>
</dbReference>
<feature type="domain" description="Glycosyltransferase 2-like" evidence="2">
    <location>
        <begin position="96"/>
        <end position="218"/>
    </location>
</feature>
<reference evidence="4 5" key="1">
    <citation type="submission" date="2020-10" db="EMBL/GenBank/DDBJ databases">
        <title>Novel species in genus Corynebacterium.</title>
        <authorList>
            <person name="Zhang G."/>
        </authorList>
    </citation>
    <scope>NUCLEOTIDE SEQUENCE [LARGE SCALE GENOMIC DNA]</scope>
    <source>
        <strain evidence="4 5">DSM 45110</strain>
    </source>
</reference>
<proteinExistence type="predicted"/>
<accession>A0ABR9ZJS7</accession>
<dbReference type="SUPFAM" id="SSF53448">
    <property type="entry name" value="Nucleotide-diphospho-sugar transferases"/>
    <property type="match status" value="1"/>
</dbReference>
<evidence type="ECO:0000313" key="4">
    <source>
        <dbReference type="EMBL" id="MBF4553209.1"/>
    </source>
</evidence>
<dbReference type="InterPro" id="IPR001173">
    <property type="entry name" value="Glyco_trans_2-like"/>
</dbReference>
<keyword evidence="1" id="KW-0808">Transferase</keyword>
<evidence type="ECO:0000313" key="5">
    <source>
        <dbReference type="Proteomes" id="UP000635902"/>
    </source>
</evidence>
<keyword evidence="5" id="KW-1185">Reference proteome</keyword>
<dbReference type="Proteomes" id="UP000635902">
    <property type="component" value="Unassembled WGS sequence"/>
</dbReference>
<evidence type="ECO:0000259" key="2">
    <source>
        <dbReference type="Pfam" id="PF00535"/>
    </source>
</evidence>
<evidence type="ECO:0000259" key="3">
    <source>
        <dbReference type="Pfam" id="PF02709"/>
    </source>
</evidence>
<evidence type="ECO:0000256" key="1">
    <source>
        <dbReference type="ARBA" id="ARBA00022679"/>
    </source>
</evidence>
<organism evidence="4 5">
    <name type="scientific">Corynebacterium suicordis DSM 45110</name>
    <dbReference type="NCBI Taxonomy" id="1121369"/>
    <lineage>
        <taxon>Bacteria</taxon>
        <taxon>Bacillati</taxon>
        <taxon>Actinomycetota</taxon>
        <taxon>Actinomycetes</taxon>
        <taxon>Mycobacteriales</taxon>
        <taxon>Corynebacteriaceae</taxon>
        <taxon>Corynebacterium</taxon>
    </lineage>
</organism>
<protein>
    <submittedName>
        <fullName evidence="4">Glycosyltransferase</fullName>
    </submittedName>
</protein>
<gene>
    <name evidence="4" type="ORF">IRY30_03815</name>
</gene>
<dbReference type="InterPro" id="IPR050834">
    <property type="entry name" value="Glycosyltransf_2"/>
</dbReference>
<name>A0ABR9ZJS7_9CORY</name>
<dbReference type="Gene3D" id="3.90.550.10">
    <property type="entry name" value="Spore Coat Polysaccharide Biosynthesis Protein SpsA, Chain A"/>
    <property type="match status" value="1"/>
</dbReference>
<dbReference type="Pfam" id="PF00535">
    <property type="entry name" value="Glycos_transf_2"/>
    <property type="match status" value="1"/>
</dbReference>
<feature type="domain" description="Galactosyltransferase C-terminal" evidence="3">
    <location>
        <begin position="246"/>
        <end position="287"/>
    </location>
</feature>
<dbReference type="EMBL" id="JADKMY010000001">
    <property type="protein sequence ID" value="MBF4553209.1"/>
    <property type="molecule type" value="Genomic_DNA"/>
</dbReference>
<sequence length="502" mass="55485">MKWLSLGRRVLVADSAYSRELKERWPDLIVLVCDDAWLETIEALPEDFAEPISAPDDWTWEHVAAEYHRAWSTGVFDLASNDPRLDEWPEKWPLVSVVIPYYNDADGLRQILDALEEQDYPGAMECIIADDGSSTPPEFAQSRYRFPVRVVRQEDQGFRAAAARNLGAAEVRGEILAFLDGDTVPTPSYLRQACRLTVLEPRAVVVGTRLHGAFGSDDAAEPEWLRDAWRTTGDLANADDSSWRFVISAVLTCSREFFCNIGGFDESIVGYGGEDWDLGWRAWNAGALLHHCSSAVAYHEEPDWSGRSIDDAQAFAEKNVETLALAKRISHPLARPDAVVFSDADGVVSLPADAGEWATGQAVRTILGWLAIPGVHVKVPAGALQDDERALFASDPRVHCDADSPVRGRIQVKLLTPAWPADTAKARQLLAQADSLGGSLHVEARQGDPRLECFPAQLAEITTSRRLALENRGPVTAQTHTVEVDWEIADGPRRLERDFAGW</sequence>
<comment type="caution">
    <text evidence="4">The sequence shown here is derived from an EMBL/GenBank/DDBJ whole genome shotgun (WGS) entry which is preliminary data.</text>
</comment>